<evidence type="ECO:0000259" key="4">
    <source>
        <dbReference type="PROSITE" id="PS51175"/>
    </source>
</evidence>
<evidence type="ECO:0000256" key="2">
    <source>
        <dbReference type="ARBA" id="ARBA00022729"/>
    </source>
</evidence>
<evidence type="ECO:0000313" key="5">
    <source>
        <dbReference type="EMBL" id="GIF73024.1"/>
    </source>
</evidence>
<dbReference type="EMBL" id="BONE01000017">
    <property type="protein sequence ID" value="GIF73024.1"/>
    <property type="molecule type" value="Genomic_DNA"/>
</dbReference>
<dbReference type="InterPro" id="IPR001764">
    <property type="entry name" value="Glyco_hydro_3_N"/>
</dbReference>
<dbReference type="Gene3D" id="2.60.40.10">
    <property type="entry name" value="Immunoglobulins"/>
    <property type="match status" value="1"/>
</dbReference>
<dbReference type="SUPFAM" id="SSF52279">
    <property type="entry name" value="Beta-D-glucan exohydrolase, C-terminal domain"/>
    <property type="match status" value="1"/>
</dbReference>
<dbReference type="InterPro" id="IPR044993">
    <property type="entry name" value="BXL"/>
</dbReference>
<dbReference type="RefSeq" id="WP_203712770.1">
    <property type="nucleotide sequence ID" value="NZ_BONE01000017.1"/>
</dbReference>
<dbReference type="SUPFAM" id="SSF49785">
    <property type="entry name" value="Galactose-binding domain-like"/>
    <property type="match status" value="1"/>
</dbReference>
<dbReference type="PRINTS" id="PR00133">
    <property type="entry name" value="GLHYDRLASE3"/>
</dbReference>
<feature type="domain" description="CBM6" evidence="4">
    <location>
        <begin position="813"/>
        <end position="931"/>
    </location>
</feature>
<keyword evidence="3 5" id="KW-0378">Hydrolase</keyword>
<dbReference type="PROSITE" id="PS51175">
    <property type="entry name" value="CBM6"/>
    <property type="match status" value="1"/>
</dbReference>
<dbReference type="InterPro" id="IPR036962">
    <property type="entry name" value="Glyco_hydro_3_N_sf"/>
</dbReference>
<keyword evidence="6" id="KW-1185">Reference proteome</keyword>
<dbReference type="Gene3D" id="3.20.20.300">
    <property type="entry name" value="Glycoside hydrolase, family 3, N-terminal domain"/>
    <property type="match status" value="1"/>
</dbReference>
<dbReference type="InterPro" id="IPR002772">
    <property type="entry name" value="Glyco_hydro_3_C"/>
</dbReference>
<dbReference type="SUPFAM" id="SSF51445">
    <property type="entry name" value="(Trans)glycosidases"/>
    <property type="match status" value="1"/>
</dbReference>
<dbReference type="Pfam" id="PF03422">
    <property type="entry name" value="CBM_6"/>
    <property type="match status" value="1"/>
</dbReference>
<sequence>MTDARGTFRDPDLPPTARLADLVARLTLAEKVALLHQHQPAIPRLDIAAFRTGTEALHGVAWLGPATVFPQAVGLGATWDPDLVRRVGAAVGDEVRGLHRKDPSVGLNVWAPVVNPLRDPRWGRNEEGYSEDPWLTGVLGTAYASGLRGDHPTYLRTVPTLKHFLGYNNETERHLTSSDLPPRVLHEYELPAFRGPIESGAVRAVMASYNLVNGRPAHVSPLLSTVRGWTADDVLVVGDAGAASNLAGEQGVHADHVDGFAAALRAGVDCFTEDGADSARTIRLLTAALARGLLEPADIDRAVRRVLGIRLALGEFDPPSANPYAAITTDVVNCPAHQELAREAARRAVVLLQNDGLLPLRAGQSVAVVGPLGDTVLLDWYSGSLPYAVTAVAGLAQRLGADAVRFVEGADRVTLSTSSGVVCTSEAGPLRLAVGAAASFDVLDWGGGALTLRANGRYVRADEDGLLVDDRPGPGEWVVRETFAATAHADGVVLRSLAADRYVAVGADGVLRADAPTAAGATPFRVTLVGDGVEEAVAAARAADVVLVALGSHPMVGGRETQDRADLALPPAQEALLRAVHAANPRTALLLVSGYPYAVGWARTHLPAVLWSAHGGQEFGAALADVLLGATADGVPVEPVGRLPQTWYADGSELPDLLDYDIIAADATYQYFRGVPLWPFGHGRGYARFAYGDLRCPAVVPPGGQVDVSVDVRNVSDRPGEEVVQLYTARRGSRVKQPLRRLRGFRRVRLAPGESETVTITLRADDLATWDPAAARLVVADADHTVWVGPSCVEAAAVATLRVHGGPSGPPRTVLRAVDRDASSGTAIVAATPARGDAVRALAAGAWLAFHDVPIDASARRVVVLVAAGEGTRLTVRLDDPFSGPVAASLSAPPGDWAEVSAPLAAVPGAHDVYLALGAAGTRVAAIEFVR</sequence>
<dbReference type="CDD" id="cd23343">
    <property type="entry name" value="beta-trefoil_FSCN_BglX-like"/>
    <property type="match status" value="1"/>
</dbReference>
<dbReference type="CDD" id="cd04084">
    <property type="entry name" value="CBM6_xylanase-like"/>
    <property type="match status" value="1"/>
</dbReference>
<dbReference type="Pfam" id="PF00933">
    <property type="entry name" value="Glyco_hydro_3"/>
    <property type="match status" value="1"/>
</dbReference>
<dbReference type="InterPro" id="IPR005084">
    <property type="entry name" value="CBM6"/>
</dbReference>
<dbReference type="InterPro" id="IPR008979">
    <property type="entry name" value="Galactose-bd-like_sf"/>
</dbReference>
<dbReference type="Pfam" id="PF14310">
    <property type="entry name" value="Fn3-like"/>
    <property type="match status" value="1"/>
</dbReference>
<dbReference type="InterPro" id="IPR013783">
    <property type="entry name" value="Ig-like_fold"/>
</dbReference>
<dbReference type="InterPro" id="IPR008999">
    <property type="entry name" value="Actin-crosslinking"/>
</dbReference>
<organism evidence="5 6">
    <name type="scientific">Asanoa siamensis</name>
    <dbReference type="NCBI Taxonomy" id="926357"/>
    <lineage>
        <taxon>Bacteria</taxon>
        <taxon>Bacillati</taxon>
        <taxon>Actinomycetota</taxon>
        <taxon>Actinomycetes</taxon>
        <taxon>Micromonosporales</taxon>
        <taxon>Micromonosporaceae</taxon>
        <taxon>Asanoa</taxon>
    </lineage>
</organism>
<accession>A0ABQ4CP09</accession>
<dbReference type="Gene3D" id="3.40.50.1700">
    <property type="entry name" value="Glycoside hydrolase family 3 C-terminal domain"/>
    <property type="match status" value="1"/>
</dbReference>
<dbReference type="Pfam" id="PF01915">
    <property type="entry name" value="Glyco_hydro_3_C"/>
    <property type="match status" value="1"/>
</dbReference>
<dbReference type="Proteomes" id="UP000604117">
    <property type="component" value="Unassembled WGS sequence"/>
</dbReference>
<comment type="similarity">
    <text evidence="1">Belongs to the glycosyl hydrolase 3 family.</text>
</comment>
<evidence type="ECO:0000313" key="6">
    <source>
        <dbReference type="Proteomes" id="UP000604117"/>
    </source>
</evidence>
<evidence type="ECO:0000256" key="3">
    <source>
        <dbReference type="ARBA" id="ARBA00022801"/>
    </source>
</evidence>
<dbReference type="SMART" id="SM01217">
    <property type="entry name" value="Fn3_like"/>
    <property type="match status" value="1"/>
</dbReference>
<dbReference type="SUPFAM" id="SSF50405">
    <property type="entry name" value="Actin-crosslinking proteins"/>
    <property type="match status" value="1"/>
</dbReference>
<dbReference type="Gene3D" id="2.60.120.380">
    <property type="match status" value="1"/>
</dbReference>
<dbReference type="Gene3D" id="2.60.120.260">
    <property type="entry name" value="Galactose-binding domain-like"/>
    <property type="match status" value="1"/>
</dbReference>
<dbReference type="PANTHER" id="PTHR42721">
    <property type="entry name" value="SUGAR HYDROLASE-RELATED"/>
    <property type="match status" value="1"/>
</dbReference>
<comment type="caution">
    <text evidence="5">The sequence shown here is derived from an EMBL/GenBank/DDBJ whole genome shotgun (WGS) entry which is preliminary data.</text>
</comment>
<protein>
    <submittedName>
        <fullName evidence="5">Sugar hydrolase</fullName>
    </submittedName>
</protein>
<reference evidence="5 6" key="1">
    <citation type="submission" date="2021-01" db="EMBL/GenBank/DDBJ databases">
        <title>Whole genome shotgun sequence of Asanoa siamensis NBRC 107932.</title>
        <authorList>
            <person name="Komaki H."/>
            <person name="Tamura T."/>
        </authorList>
    </citation>
    <scope>NUCLEOTIDE SEQUENCE [LARGE SCALE GENOMIC DNA]</scope>
    <source>
        <strain evidence="5 6">NBRC 107932</strain>
    </source>
</reference>
<dbReference type="PANTHER" id="PTHR42721:SF3">
    <property type="entry name" value="BETA-D-XYLOSIDASE 5-RELATED"/>
    <property type="match status" value="1"/>
</dbReference>
<dbReference type="InterPro" id="IPR036881">
    <property type="entry name" value="Glyco_hydro_3_C_sf"/>
</dbReference>
<dbReference type="GO" id="GO:0016787">
    <property type="term" value="F:hydrolase activity"/>
    <property type="evidence" value="ECO:0007669"/>
    <property type="project" value="UniProtKB-KW"/>
</dbReference>
<name>A0ABQ4CP09_9ACTN</name>
<dbReference type="SMART" id="SM00606">
    <property type="entry name" value="CBD_IV"/>
    <property type="match status" value="1"/>
</dbReference>
<proteinExistence type="inferred from homology"/>
<keyword evidence="2" id="KW-0732">Signal</keyword>
<gene>
    <name evidence="5" type="ORF">Asi02nite_25420</name>
</gene>
<evidence type="ECO:0000256" key="1">
    <source>
        <dbReference type="ARBA" id="ARBA00005336"/>
    </source>
</evidence>
<dbReference type="InterPro" id="IPR026891">
    <property type="entry name" value="Fn3-like"/>
</dbReference>
<dbReference type="InterPro" id="IPR006584">
    <property type="entry name" value="Cellulose-bd_IV"/>
</dbReference>
<dbReference type="InterPro" id="IPR017853">
    <property type="entry name" value="GH"/>
</dbReference>